<feature type="coiled-coil region" evidence="1">
    <location>
        <begin position="407"/>
        <end position="434"/>
    </location>
</feature>
<proteinExistence type="predicted"/>
<name>A0A9W8INF7_9FUNG</name>
<dbReference type="AlphaFoldDB" id="A0A9W8INF7"/>
<protein>
    <submittedName>
        <fullName evidence="3">Uncharacterized protein</fullName>
    </submittedName>
</protein>
<comment type="caution">
    <text evidence="3">The sequence shown here is derived from an EMBL/GenBank/DDBJ whole genome shotgun (WGS) entry which is preliminary data.</text>
</comment>
<evidence type="ECO:0000313" key="3">
    <source>
        <dbReference type="EMBL" id="KAJ2861513.1"/>
    </source>
</evidence>
<accession>A0A9W8INF7</accession>
<evidence type="ECO:0000313" key="4">
    <source>
        <dbReference type="Proteomes" id="UP001140074"/>
    </source>
</evidence>
<evidence type="ECO:0000256" key="1">
    <source>
        <dbReference type="SAM" id="Coils"/>
    </source>
</evidence>
<sequence>MAGGLYAPTKRATSNSVSENYTSPVTKAVFPASTSTRPVVAVRARNYAEQVPVAMEQGSDVYGERRSMKKFRSADTSRASAMAAATAPTVASERRAAAPLTGHIMRQQSETTVRRPVSRIAGRTMSSMAPPVRQAVRAPTRSDSVSGHNAGSMAPRVTHGARPSSNRGSRNPSPAPGGDTRIPHVPLSPQAGGSYRGRRLVSPVEAQEGSRLPRLGAGGRWVSEGERQARELASLRDSESQLIEDVKQLNEVFIITKTELERERINVAEANERTRHVEAELGTERDNNAALMAKIKALEELLADRTAATDPAAERFEGREGLQDTMGSVLAACVARKPRSELSAAARRDINRVEAYVTGDVQPQHPSYAHEEMRASRRRSSMLFADLMLPSGGGHTMAGAGGPCERCEQLAETMQNLEADNDYYRDANRKLRDAVNDTTSRHNALVRIFEVERARRREIHAAGLAEASRAATHERAMLDAEEPLANRFAHSLHIAQPAS</sequence>
<feature type="coiled-coil region" evidence="1">
    <location>
        <begin position="232"/>
        <end position="301"/>
    </location>
</feature>
<evidence type="ECO:0000256" key="2">
    <source>
        <dbReference type="SAM" id="MobiDB-lite"/>
    </source>
</evidence>
<keyword evidence="4" id="KW-1185">Reference proteome</keyword>
<organism evidence="3 4">
    <name type="scientific">Coemansia aciculifera</name>
    <dbReference type="NCBI Taxonomy" id="417176"/>
    <lineage>
        <taxon>Eukaryota</taxon>
        <taxon>Fungi</taxon>
        <taxon>Fungi incertae sedis</taxon>
        <taxon>Zoopagomycota</taxon>
        <taxon>Kickxellomycotina</taxon>
        <taxon>Kickxellomycetes</taxon>
        <taxon>Kickxellales</taxon>
        <taxon>Kickxellaceae</taxon>
        <taxon>Coemansia</taxon>
    </lineage>
</organism>
<reference evidence="3" key="1">
    <citation type="submission" date="2022-07" db="EMBL/GenBank/DDBJ databases">
        <title>Phylogenomic reconstructions and comparative analyses of Kickxellomycotina fungi.</title>
        <authorList>
            <person name="Reynolds N.K."/>
            <person name="Stajich J.E."/>
            <person name="Barry K."/>
            <person name="Grigoriev I.V."/>
            <person name="Crous P."/>
            <person name="Smith M.E."/>
        </authorList>
    </citation>
    <scope>NUCLEOTIDE SEQUENCE</scope>
    <source>
        <strain evidence="3">RSA 476</strain>
    </source>
</reference>
<keyword evidence="1" id="KW-0175">Coiled coil</keyword>
<dbReference type="EMBL" id="JANBUY010000218">
    <property type="protein sequence ID" value="KAJ2861513.1"/>
    <property type="molecule type" value="Genomic_DNA"/>
</dbReference>
<gene>
    <name evidence="3" type="ORF">GGH94_004843</name>
</gene>
<dbReference type="Proteomes" id="UP001140074">
    <property type="component" value="Unassembled WGS sequence"/>
</dbReference>
<feature type="region of interest" description="Disordered" evidence="2">
    <location>
        <begin position="126"/>
        <end position="196"/>
    </location>
</feature>
<feature type="compositionally biased region" description="Low complexity" evidence="2">
    <location>
        <begin position="160"/>
        <end position="172"/>
    </location>
</feature>